<keyword evidence="5 8" id="KW-1133">Transmembrane helix</keyword>
<dbReference type="KEGG" id="dpc:A6048_00500"/>
<evidence type="ECO:0000256" key="3">
    <source>
        <dbReference type="ARBA" id="ARBA00022475"/>
    </source>
</evidence>
<dbReference type="GO" id="GO:0035556">
    <property type="term" value="P:intracellular signal transduction"/>
    <property type="evidence" value="ECO:0007669"/>
    <property type="project" value="InterPro"/>
</dbReference>
<dbReference type="RefSeq" id="WP_107747762.1">
    <property type="nucleotide sequence ID" value="NZ_CP015453.1"/>
</dbReference>
<dbReference type="Gene3D" id="6.10.340.10">
    <property type="match status" value="1"/>
</dbReference>
<feature type="compositionally biased region" description="Polar residues" evidence="7">
    <location>
        <begin position="507"/>
        <end position="519"/>
    </location>
</feature>
<evidence type="ECO:0000256" key="7">
    <source>
        <dbReference type="SAM" id="MobiDB-lite"/>
    </source>
</evidence>
<dbReference type="SUPFAM" id="SSF55073">
    <property type="entry name" value="Nucleotide cyclase"/>
    <property type="match status" value="1"/>
</dbReference>
<keyword evidence="6 8" id="KW-0472">Membrane</keyword>
<organism evidence="11 12">
    <name type="scientific">Dietzia psychralcaliphila</name>
    <dbReference type="NCBI Taxonomy" id="139021"/>
    <lineage>
        <taxon>Bacteria</taxon>
        <taxon>Bacillati</taxon>
        <taxon>Actinomycetota</taxon>
        <taxon>Actinomycetes</taxon>
        <taxon>Mycobacteriales</taxon>
        <taxon>Dietziaceae</taxon>
        <taxon>Dietzia</taxon>
    </lineage>
</organism>
<dbReference type="CDD" id="cd07302">
    <property type="entry name" value="CHD"/>
    <property type="match status" value="1"/>
</dbReference>
<evidence type="ECO:0000259" key="9">
    <source>
        <dbReference type="PROSITE" id="PS50125"/>
    </source>
</evidence>
<dbReference type="SUPFAM" id="SSF158472">
    <property type="entry name" value="HAMP domain-like"/>
    <property type="match status" value="1"/>
</dbReference>
<dbReference type="GO" id="GO:0006171">
    <property type="term" value="P:cAMP biosynthetic process"/>
    <property type="evidence" value="ECO:0007669"/>
    <property type="project" value="TreeGrafter"/>
</dbReference>
<feature type="transmembrane region" description="Helical" evidence="8">
    <location>
        <begin position="35"/>
        <end position="59"/>
    </location>
</feature>
<evidence type="ECO:0008006" key="13">
    <source>
        <dbReference type="Google" id="ProtNLM"/>
    </source>
</evidence>
<reference evidence="11 12" key="1">
    <citation type="submission" date="2016-04" db="EMBL/GenBank/DDBJ databases">
        <title>Complete genome sequence of the haloalkaliphilic hydrocarbon-degrading bacterium Dietzia psychralcaliphila ILA-1T, isolated from a drain of a fish product-processing plant.</title>
        <authorList>
            <person name="Zhao J."/>
            <person name="Hu B."/>
            <person name="Geng S."/>
            <person name="Nie Y."/>
            <person name="Tang Y."/>
        </authorList>
    </citation>
    <scope>NUCLEOTIDE SEQUENCE [LARGE SCALE GENOMIC DNA]</scope>
    <source>
        <strain evidence="11 12">ILA-1</strain>
    </source>
</reference>
<dbReference type="InterPro" id="IPR029787">
    <property type="entry name" value="Nucleotide_cyclase"/>
</dbReference>
<keyword evidence="4 8" id="KW-0812">Transmembrane</keyword>
<evidence type="ECO:0000256" key="5">
    <source>
        <dbReference type="ARBA" id="ARBA00022989"/>
    </source>
</evidence>
<evidence type="ECO:0000256" key="6">
    <source>
        <dbReference type="ARBA" id="ARBA00023136"/>
    </source>
</evidence>
<feature type="region of interest" description="Disordered" evidence="7">
    <location>
        <begin position="506"/>
        <end position="532"/>
    </location>
</feature>
<accession>A0AAD0NM31</accession>
<dbReference type="InterPro" id="IPR003660">
    <property type="entry name" value="HAMP_dom"/>
</dbReference>
<dbReference type="Pfam" id="PF00211">
    <property type="entry name" value="Guanylate_cyc"/>
    <property type="match status" value="1"/>
</dbReference>
<dbReference type="InterPro" id="IPR050697">
    <property type="entry name" value="Adenylyl/Guanylyl_Cyclase_3/4"/>
</dbReference>
<evidence type="ECO:0000256" key="2">
    <source>
        <dbReference type="ARBA" id="ARBA00005381"/>
    </source>
</evidence>
<keyword evidence="3" id="KW-1003">Cell membrane</keyword>
<dbReference type="AlphaFoldDB" id="A0AAD0NM31"/>
<proteinExistence type="inferred from homology"/>
<feature type="transmembrane region" description="Helical" evidence="8">
    <location>
        <begin position="71"/>
        <end position="93"/>
    </location>
</feature>
<dbReference type="CDD" id="cd06225">
    <property type="entry name" value="HAMP"/>
    <property type="match status" value="1"/>
</dbReference>
<dbReference type="SMART" id="SM00044">
    <property type="entry name" value="CYCc"/>
    <property type="match status" value="1"/>
</dbReference>
<feature type="transmembrane region" description="Helical" evidence="8">
    <location>
        <begin position="124"/>
        <end position="145"/>
    </location>
</feature>
<evidence type="ECO:0000313" key="12">
    <source>
        <dbReference type="Proteomes" id="UP000244903"/>
    </source>
</evidence>
<dbReference type="Pfam" id="PF00672">
    <property type="entry name" value="HAMP"/>
    <property type="match status" value="1"/>
</dbReference>
<name>A0AAD0NM31_9ACTN</name>
<dbReference type="GO" id="GO:0005886">
    <property type="term" value="C:plasma membrane"/>
    <property type="evidence" value="ECO:0007669"/>
    <property type="project" value="UniProtKB-SubCell"/>
</dbReference>
<comment type="subcellular location">
    <subcellularLocation>
        <location evidence="1">Cell membrane</location>
        <topology evidence="1">Multi-pass membrane protein</topology>
    </subcellularLocation>
</comment>
<sequence>MTTPSAHASRPPWGTRMLGLEREEPPRRKKRVQRVLTRMLVVTHGLGAVGVWIVIGLLLPLDQVLSGRFSPAALVVIPSTALVGIVFGSWWLLRVVTSWTRWADESRPPTAAEQERCLSAPLGITLRTGALWAAGGTVVAVAFAVEDLQALWVVTGAIVVIGSLSCGTAYIVAEIALRPLAALALQAGPNLHTPVIGVRGRLQAFWVVSSGLPLIGLVLLSAYAAANNQFPVSRLVTIVGILGLGALAAGFASTWLLVSALLAPVYSVRWAMEDLAGGDLDARVEVFDGTELGQLQRGFNRMAEMIRERQRLRELFVRHVGSQVAQAAEIQEPHLGGDTTYVGVLFVDLIGSTRLASTRPAREVVETLNAFFEVVVDRVESHGGLLDKFQGDAALAVFGAPAPITDPATAVLASARDLAEALPELVPDCSAGIGVSYGEVVAGYVGSATRFEYTVIGDAVNEAARLCEMAKEHPSRVLASEAVLRAAADAETDHWTAGGTVELRGRSTPTTLAWPTGPSQGHIASGPGARVE</sequence>
<evidence type="ECO:0000259" key="10">
    <source>
        <dbReference type="PROSITE" id="PS50885"/>
    </source>
</evidence>
<feature type="domain" description="HAMP" evidence="10">
    <location>
        <begin position="259"/>
        <end position="311"/>
    </location>
</feature>
<evidence type="ECO:0000256" key="8">
    <source>
        <dbReference type="SAM" id="Phobius"/>
    </source>
</evidence>
<evidence type="ECO:0000256" key="4">
    <source>
        <dbReference type="ARBA" id="ARBA00022692"/>
    </source>
</evidence>
<dbReference type="SMART" id="SM00304">
    <property type="entry name" value="HAMP"/>
    <property type="match status" value="1"/>
</dbReference>
<keyword evidence="12" id="KW-1185">Reference proteome</keyword>
<comment type="similarity">
    <text evidence="2">Belongs to the adenylyl cyclase class-3 family.</text>
</comment>
<dbReference type="PROSITE" id="PS50125">
    <property type="entry name" value="GUANYLATE_CYCLASE_2"/>
    <property type="match status" value="1"/>
</dbReference>
<dbReference type="PROSITE" id="PS50885">
    <property type="entry name" value="HAMP"/>
    <property type="match status" value="1"/>
</dbReference>
<dbReference type="PANTHER" id="PTHR43081">
    <property type="entry name" value="ADENYLATE CYCLASE, TERMINAL-DIFFERENTIATION SPECIFIC-RELATED"/>
    <property type="match status" value="1"/>
</dbReference>
<dbReference type="GO" id="GO:0004016">
    <property type="term" value="F:adenylate cyclase activity"/>
    <property type="evidence" value="ECO:0007669"/>
    <property type="project" value="UniProtKB-ARBA"/>
</dbReference>
<dbReference type="EMBL" id="CP015453">
    <property type="protein sequence ID" value="AWH94242.1"/>
    <property type="molecule type" value="Genomic_DNA"/>
</dbReference>
<gene>
    <name evidence="11" type="ORF">A6048_00500</name>
</gene>
<evidence type="ECO:0000313" key="11">
    <source>
        <dbReference type="EMBL" id="AWH94242.1"/>
    </source>
</evidence>
<feature type="transmembrane region" description="Helical" evidence="8">
    <location>
        <begin position="238"/>
        <end position="263"/>
    </location>
</feature>
<dbReference type="PANTHER" id="PTHR43081:SF17">
    <property type="entry name" value="BLL5647 PROTEIN"/>
    <property type="match status" value="1"/>
</dbReference>
<feature type="transmembrane region" description="Helical" evidence="8">
    <location>
        <begin position="204"/>
        <end position="226"/>
    </location>
</feature>
<dbReference type="Gene3D" id="3.30.70.1230">
    <property type="entry name" value="Nucleotide cyclase"/>
    <property type="match status" value="1"/>
</dbReference>
<dbReference type="Proteomes" id="UP000244903">
    <property type="component" value="Chromosome"/>
</dbReference>
<protein>
    <recommendedName>
        <fullName evidence="13">Adenylate cyclase</fullName>
    </recommendedName>
</protein>
<feature type="domain" description="Guanylate cyclase" evidence="9">
    <location>
        <begin position="343"/>
        <end position="467"/>
    </location>
</feature>
<dbReference type="InterPro" id="IPR001054">
    <property type="entry name" value="A/G_cyclase"/>
</dbReference>
<evidence type="ECO:0000256" key="1">
    <source>
        <dbReference type="ARBA" id="ARBA00004651"/>
    </source>
</evidence>
<feature type="transmembrane region" description="Helical" evidence="8">
    <location>
        <begin position="151"/>
        <end position="173"/>
    </location>
</feature>